<accession>A0A4Y2SZY3</accession>
<name>A0A4Y2SZY3_ARAVE</name>
<evidence type="ECO:0000313" key="2">
    <source>
        <dbReference type="EMBL" id="GBN93827.1"/>
    </source>
</evidence>
<dbReference type="OrthoDB" id="6470856at2759"/>
<protein>
    <submittedName>
        <fullName evidence="2">Uncharacterized protein</fullName>
    </submittedName>
</protein>
<feature type="transmembrane region" description="Helical" evidence="1">
    <location>
        <begin position="168"/>
        <end position="191"/>
    </location>
</feature>
<evidence type="ECO:0000256" key="1">
    <source>
        <dbReference type="SAM" id="Phobius"/>
    </source>
</evidence>
<dbReference type="EMBL" id="BGPR01025158">
    <property type="protein sequence ID" value="GBN93830.1"/>
    <property type="molecule type" value="Genomic_DNA"/>
</dbReference>
<dbReference type="Proteomes" id="UP000499080">
    <property type="component" value="Unassembled WGS sequence"/>
</dbReference>
<feature type="transmembrane region" description="Helical" evidence="1">
    <location>
        <begin position="93"/>
        <end position="113"/>
    </location>
</feature>
<evidence type="ECO:0000313" key="4">
    <source>
        <dbReference type="Proteomes" id="UP000499080"/>
    </source>
</evidence>
<keyword evidence="1" id="KW-0812">Transmembrane</keyword>
<proteinExistence type="predicted"/>
<keyword evidence="4" id="KW-1185">Reference proteome</keyword>
<dbReference type="AlphaFoldDB" id="A0A4Y2SZY3"/>
<keyword evidence="1" id="KW-1133">Transmembrane helix</keyword>
<feature type="transmembrane region" description="Helical" evidence="1">
    <location>
        <begin position="133"/>
        <end position="156"/>
    </location>
</feature>
<dbReference type="EMBL" id="BGPR01025154">
    <property type="protein sequence ID" value="GBN93827.1"/>
    <property type="molecule type" value="Genomic_DNA"/>
</dbReference>
<sequence length="213" mass="24464">MATAFFVLVALSSSNPLINLRTLTERFLIFLKRLTDEDSLGSTGEDEQANERLKRVKLFLFDSMTSHLGMFVSLLSIGFGYENIRECHANLYLPYLVFIIGILGFCIMSYVGLKTSRENFDGLKKNELMVIEVFSGLLLSVWICEISQFFPMDVSFDCYSENYCDHRFYIFTMFMNIFLVLAFIIGFNLLYSDPDDLDRTAIKTPHDSSDDSD</sequence>
<organism evidence="2 4">
    <name type="scientific">Araneus ventricosus</name>
    <name type="common">Orbweaver spider</name>
    <name type="synonym">Epeira ventricosa</name>
    <dbReference type="NCBI Taxonomy" id="182803"/>
    <lineage>
        <taxon>Eukaryota</taxon>
        <taxon>Metazoa</taxon>
        <taxon>Ecdysozoa</taxon>
        <taxon>Arthropoda</taxon>
        <taxon>Chelicerata</taxon>
        <taxon>Arachnida</taxon>
        <taxon>Araneae</taxon>
        <taxon>Araneomorphae</taxon>
        <taxon>Entelegynae</taxon>
        <taxon>Araneoidea</taxon>
        <taxon>Araneidae</taxon>
        <taxon>Araneus</taxon>
    </lineage>
</organism>
<comment type="caution">
    <text evidence="2">The sequence shown here is derived from an EMBL/GenBank/DDBJ whole genome shotgun (WGS) entry which is preliminary data.</text>
</comment>
<reference evidence="2 4" key="1">
    <citation type="journal article" date="2019" name="Sci. Rep.">
        <title>Orb-weaving spider Araneus ventricosus genome elucidates the spidroin gene catalogue.</title>
        <authorList>
            <person name="Kono N."/>
            <person name="Nakamura H."/>
            <person name="Ohtoshi R."/>
            <person name="Moran D.A.P."/>
            <person name="Shinohara A."/>
            <person name="Yoshida Y."/>
            <person name="Fujiwara M."/>
            <person name="Mori M."/>
            <person name="Tomita M."/>
            <person name="Arakawa K."/>
        </authorList>
    </citation>
    <scope>NUCLEOTIDE SEQUENCE [LARGE SCALE GENOMIC DNA]</scope>
</reference>
<keyword evidence="1" id="KW-0472">Membrane</keyword>
<gene>
    <name evidence="3" type="ORF">AVEN_225423_1</name>
    <name evidence="2" type="ORF">AVEN_251762_1</name>
</gene>
<evidence type="ECO:0000313" key="3">
    <source>
        <dbReference type="EMBL" id="GBN93830.1"/>
    </source>
</evidence>
<feature type="transmembrane region" description="Helical" evidence="1">
    <location>
        <begin position="58"/>
        <end position="81"/>
    </location>
</feature>